<proteinExistence type="predicted"/>
<feature type="non-terminal residue" evidence="1">
    <location>
        <position position="276"/>
    </location>
</feature>
<dbReference type="EMBL" id="UOGF01000013">
    <property type="protein sequence ID" value="VAX26462.1"/>
    <property type="molecule type" value="Genomic_DNA"/>
</dbReference>
<protein>
    <submittedName>
        <fullName evidence="1">Uncharacterized protein</fullName>
    </submittedName>
</protein>
<organism evidence="1">
    <name type="scientific">hydrothermal vent metagenome</name>
    <dbReference type="NCBI Taxonomy" id="652676"/>
    <lineage>
        <taxon>unclassified sequences</taxon>
        <taxon>metagenomes</taxon>
        <taxon>ecological metagenomes</taxon>
    </lineage>
</organism>
<name>A0A3B1CE01_9ZZZZ</name>
<sequence>MKYKTLFTILVQHDYYTDGDCPDFAFEASTETAILLKNHRCVIKTQTNGLSVSITVDDSGRAFIPLSSDAQFLFYLHLQNQFFSYFTDLTAFNQYEAPCFDNLEVPAETSALRLSTRQAEQPFSVRSPLVSRRIPDAFAEVLLLNNDSLPNEEAVLDEPALFQIVFTAKQARWIYYCVTDFNPALGDWAITDQASELSDRLSFSVENRLEFDADPESGDAVAHSLSVQYPEKRKIRFLSDEKVSCRQAARQEIALYMGENRLSEALPNPPVQNNSK</sequence>
<dbReference type="AlphaFoldDB" id="A0A3B1CE01"/>
<evidence type="ECO:0000313" key="1">
    <source>
        <dbReference type="EMBL" id="VAX26462.1"/>
    </source>
</evidence>
<reference evidence="1" key="1">
    <citation type="submission" date="2018-06" db="EMBL/GenBank/DDBJ databases">
        <authorList>
            <person name="Zhirakovskaya E."/>
        </authorList>
    </citation>
    <scope>NUCLEOTIDE SEQUENCE</scope>
</reference>
<gene>
    <name evidence="1" type="ORF">MNBD_NITROSPIRAE01-2132</name>
</gene>
<accession>A0A3B1CE01</accession>